<comment type="caution">
    <text evidence="1">The sequence shown here is derived from an EMBL/GenBank/DDBJ whole genome shotgun (WGS) entry which is preliminary data.</text>
</comment>
<protein>
    <recommendedName>
        <fullName evidence="3">Cell developmental protein SirA</fullName>
    </recommendedName>
</protein>
<gene>
    <name evidence="1" type="ORF">NBRC116585_12930</name>
</gene>
<dbReference type="EMBL" id="BAABWH010000003">
    <property type="protein sequence ID" value="GAA6145175.1"/>
    <property type="molecule type" value="Genomic_DNA"/>
</dbReference>
<organism evidence="1 2">
    <name type="scientific">Thalassolituus maritimus</name>
    <dbReference type="NCBI Taxonomy" id="484498"/>
    <lineage>
        <taxon>Bacteria</taxon>
        <taxon>Pseudomonadati</taxon>
        <taxon>Pseudomonadota</taxon>
        <taxon>Gammaproteobacteria</taxon>
        <taxon>Oceanospirillales</taxon>
        <taxon>Oceanospirillaceae</taxon>
        <taxon>Thalassolituus</taxon>
    </lineage>
</organism>
<sequence length="51" mass="5806">MPNPVTVKYMSRAEIESLMFSMSAEAGNTQAELFEALVRRLLEIMEQDNGR</sequence>
<dbReference type="RefSeq" id="WP_353294117.1">
    <property type="nucleotide sequence ID" value="NZ_BAABWH010000003.1"/>
</dbReference>
<evidence type="ECO:0008006" key="3">
    <source>
        <dbReference type="Google" id="ProtNLM"/>
    </source>
</evidence>
<evidence type="ECO:0000313" key="2">
    <source>
        <dbReference type="Proteomes" id="UP001481413"/>
    </source>
</evidence>
<accession>A0ABP9ZYE1</accession>
<proteinExistence type="predicted"/>
<reference evidence="1 2" key="1">
    <citation type="submission" date="2024-04" db="EMBL/GenBank/DDBJ databases">
        <title>Draft genome sequence of Thalassolituus maritimus NBRC 116585.</title>
        <authorList>
            <person name="Miyakawa T."/>
            <person name="Kusuya Y."/>
            <person name="Miura T."/>
        </authorList>
    </citation>
    <scope>NUCLEOTIDE SEQUENCE [LARGE SCALE GENOMIC DNA]</scope>
    <source>
        <strain evidence="1 2">5NW40-0001</strain>
    </source>
</reference>
<name>A0ABP9ZYE1_9GAMM</name>
<keyword evidence="2" id="KW-1185">Reference proteome</keyword>
<evidence type="ECO:0000313" key="1">
    <source>
        <dbReference type="EMBL" id="GAA6145175.1"/>
    </source>
</evidence>
<dbReference type="Proteomes" id="UP001481413">
    <property type="component" value="Unassembled WGS sequence"/>
</dbReference>